<evidence type="ECO:0000313" key="1">
    <source>
        <dbReference type="EMBL" id="KRG49310.1"/>
    </source>
</evidence>
<keyword evidence="2" id="KW-1185">Reference proteome</keyword>
<organism evidence="1 2">
    <name type="scientific">Stenotrophomonas beteli</name>
    <dbReference type="NCBI Taxonomy" id="3384461"/>
    <lineage>
        <taxon>Bacteria</taxon>
        <taxon>Pseudomonadati</taxon>
        <taxon>Pseudomonadota</taxon>
        <taxon>Gammaproteobacteria</taxon>
        <taxon>Lysobacterales</taxon>
        <taxon>Lysobacteraceae</taxon>
        <taxon>Stenotrophomonas</taxon>
        <taxon>Stenotrophomonas maltophilia group</taxon>
    </lineage>
</organism>
<dbReference type="AlphaFoldDB" id="A0A0R0B622"/>
<accession>A0A0R0B622</accession>
<name>A0A0R0B622_9GAMM</name>
<comment type="caution">
    <text evidence="1">The sequence shown here is derived from an EMBL/GenBank/DDBJ whole genome shotgun (WGS) entry which is preliminary data.</text>
</comment>
<evidence type="ECO:0000313" key="2">
    <source>
        <dbReference type="Proteomes" id="UP000051757"/>
    </source>
</evidence>
<sequence>MDVALYPCHAKSLRRAGQARAQLFAHVIEGKRYTTAQVAEILDISHSAAYERIKRRPHPLTWEGLRGDPPA</sequence>
<dbReference type="OrthoDB" id="6047840at2"/>
<protein>
    <submittedName>
        <fullName evidence="1">Uncharacterized protein</fullName>
    </submittedName>
</protein>
<proteinExistence type="predicted"/>
<gene>
    <name evidence="1" type="ORF">ARC23_14590</name>
</gene>
<dbReference type="Proteomes" id="UP000051757">
    <property type="component" value="Unassembled WGS sequence"/>
</dbReference>
<reference evidence="1 2" key="1">
    <citation type="journal article" date="2016" name="Front. Microbiol.">
        <title>Genome Sequence of Type Strains of Genus Stenotrophomonas.</title>
        <authorList>
            <person name="Patil P.P."/>
            <person name="Midha S."/>
            <person name="Kumar S."/>
            <person name="Patil P.B."/>
        </authorList>
    </citation>
    <scope>NUCLEOTIDE SEQUENCE [LARGE SCALE GENOMIC DNA]</scope>
    <source>
        <strain evidence="1 2">LMG 978</strain>
    </source>
</reference>
<dbReference type="EMBL" id="LLXV01000047">
    <property type="protein sequence ID" value="KRG49310.1"/>
    <property type="molecule type" value="Genomic_DNA"/>
</dbReference>